<dbReference type="ExpressionAtlas" id="A0A1D6F240">
    <property type="expression patterns" value="baseline and differential"/>
</dbReference>
<dbReference type="InParanoid" id="A0A1D6F240"/>
<dbReference type="FunCoup" id="A0A1D6F240">
    <property type="interactions" value="150"/>
</dbReference>
<protein>
    <submittedName>
        <fullName evidence="1">Uncharacterized protein</fullName>
    </submittedName>
</protein>
<organism evidence="1">
    <name type="scientific">Zea mays</name>
    <name type="common">Maize</name>
    <dbReference type="NCBI Taxonomy" id="4577"/>
    <lineage>
        <taxon>Eukaryota</taxon>
        <taxon>Viridiplantae</taxon>
        <taxon>Streptophyta</taxon>
        <taxon>Embryophyta</taxon>
        <taxon>Tracheophyta</taxon>
        <taxon>Spermatophyta</taxon>
        <taxon>Magnoliopsida</taxon>
        <taxon>Liliopsida</taxon>
        <taxon>Poales</taxon>
        <taxon>Poaceae</taxon>
        <taxon>PACMAD clade</taxon>
        <taxon>Panicoideae</taxon>
        <taxon>Andropogonodae</taxon>
        <taxon>Andropogoneae</taxon>
        <taxon>Tripsacinae</taxon>
        <taxon>Zea</taxon>
    </lineage>
</organism>
<dbReference type="IntAct" id="A0A1D6F240">
    <property type="interactions" value="9"/>
</dbReference>
<gene>
    <name evidence="1" type="ORF">ZEAMMB73_Zm00001d006921</name>
</gene>
<name>A0A1D6F240_MAIZE</name>
<accession>A0A1D6F240</accession>
<reference evidence="1" key="1">
    <citation type="submission" date="2015-12" db="EMBL/GenBank/DDBJ databases">
        <title>Update maize B73 reference genome by single molecule sequencing technologies.</title>
        <authorList>
            <consortium name="Maize Genome Sequencing Project"/>
            <person name="Ware D."/>
        </authorList>
    </citation>
    <scope>NUCLEOTIDE SEQUENCE [LARGE SCALE GENOMIC DNA]</scope>
    <source>
        <tissue evidence="1">Seedling</tissue>
    </source>
</reference>
<dbReference type="OMA" id="MIFMNFF"/>
<sequence>MQAPREGYGLATMDFEYVPASPGSSRWAGESAARRRQRRLSSPSLRTYLTPAFDAVAGGEGGVSGYSSSSSSGGLELGFDASLLRYRRSCLAASADLDSRVLLYSPQSLPPPPPQMRAAYMPADDEVWAPGVSHYGSKHEVMSFEVHYRTDRRLLLCRFYVPWWTMLPQLAFAVALLLKGMYKYNDDACLGACRQLMPYWFPSLLVQAPCLRSFFSKTTNSLRLEKVGDWRENLDVAIVKLGLICSQYCPMAGRLTGAPGFQDSENRIAFVSPSRTSSNLHTTVLGASTPVKLPAELQLPEGSAELPTPKPEATPSALKLSADPEPDVDADEITEALYGGSGHRRLPIFREICPE</sequence>
<proteinExistence type="predicted"/>
<dbReference type="AlphaFoldDB" id="A0A1D6F240"/>
<dbReference type="EMBL" id="CM007648">
    <property type="protein sequence ID" value="ONM25498.1"/>
    <property type="molecule type" value="Genomic_DNA"/>
</dbReference>
<evidence type="ECO:0000313" key="1">
    <source>
        <dbReference type="EMBL" id="ONM25498.1"/>
    </source>
</evidence>